<dbReference type="InterPro" id="IPR040079">
    <property type="entry name" value="Glutathione_S-Trfase"/>
</dbReference>
<dbReference type="Gene3D" id="1.20.1050.10">
    <property type="match status" value="1"/>
</dbReference>
<dbReference type="RefSeq" id="XP_034253220.1">
    <property type="nucleotide sequence ID" value="XM_034397329.1"/>
</dbReference>
<dbReference type="FunCoup" id="A0A6P9A6S4">
    <property type="interactions" value="1306"/>
</dbReference>
<protein>
    <submittedName>
        <fullName evidence="11">Metaxin-2</fullName>
    </submittedName>
</protein>
<keyword evidence="4" id="KW-1000">Mitochondrion outer membrane</keyword>
<keyword evidence="6" id="KW-0496">Mitochondrion</keyword>
<dbReference type="GO" id="GO:0007005">
    <property type="term" value="P:mitochondrion organization"/>
    <property type="evidence" value="ECO:0007669"/>
    <property type="project" value="TreeGrafter"/>
</dbReference>
<evidence type="ECO:0000259" key="8">
    <source>
        <dbReference type="Pfam" id="PF10568"/>
    </source>
</evidence>
<dbReference type="PANTHER" id="PTHR12289">
    <property type="entry name" value="METAXIN RELATED"/>
    <property type="match status" value="1"/>
</dbReference>
<dbReference type="InterPro" id="IPR019564">
    <property type="entry name" value="Sam37/metaxin_N"/>
</dbReference>
<evidence type="ECO:0000256" key="5">
    <source>
        <dbReference type="ARBA" id="ARBA00022927"/>
    </source>
</evidence>
<dbReference type="GO" id="GO:0001401">
    <property type="term" value="C:SAM complex"/>
    <property type="evidence" value="ECO:0007669"/>
    <property type="project" value="InterPro"/>
</dbReference>
<dbReference type="Proteomes" id="UP000515158">
    <property type="component" value="Unplaced"/>
</dbReference>
<feature type="domain" description="Metaxin glutathione S-transferase" evidence="9">
    <location>
        <begin position="191"/>
        <end position="253"/>
    </location>
</feature>
<dbReference type="GO" id="GO:0015031">
    <property type="term" value="P:protein transport"/>
    <property type="evidence" value="ECO:0007669"/>
    <property type="project" value="UniProtKB-KW"/>
</dbReference>
<evidence type="ECO:0000256" key="4">
    <source>
        <dbReference type="ARBA" id="ARBA00022787"/>
    </source>
</evidence>
<evidence type="ECO:0000256" key="3">
    <source>
        <dbReference type="ARBA" id="ARBA00022448"/>
    </source>
</evidence>
<keyword evidence="10" id="KW-1185">Reference proteome</keyword>
<proteinExistence type="inferred from homology"/>
<keyword evidence="5" id="KW-0653">Protein transport</keyword>
<keyword evidence="3" id="KW-0813">Transport</keyword>
<feature type="domain" description="Mitochondrial outer membrane transport complex Sam37/metaxin N-terminal" evidence="8">
    <location>
        <begin position="45"/>
        <end position="166"/>
    </location>
</feature>
<evidence type="ECO:0000256" key="2">
    <source>
        <dbReference type="ARBA" id="ARBA00009170"/>
    </source>
</evidence>
<dbReference type="Pfam" id="PF17171">
    <property type="entry name" value="GST_C_6"/>
    <property type="match status" value="1"/>
</dbReference>
<dbReference type="InterPro" id="IPR050931">
    <property type="entry name" value="Mito_Protein_Transport_Metaxin"/>
</dbReference>
<accession>A0A6P9A6S4</accession>
<sequence length="264" mass="29647">MPTPRVILSEAMALEVGGKEPWPNDVKLFQPYEVEQILLPDNASCLATQAFLKMAKLKYTVEPRSNAEYMSPSGKVPFIQCGAFVVSELEPIVSFVASKGVSLTNDLDSGEKADMRAYMSLISNVLVNAELFLTWCDPQTYKQVSKPRYGSVFPWPLNHLMCWQKQSAVVKRLHVLGWASKSLDDVFHEVDQCCQALTERLANKNYFFGDKPTELDALVFGHLFTVLTTPLPNNQLAATIRGYGTLVDLCKRIEHQYFELQSSS</sequence>
<gene>
    <name evidence="11" type="primary">LOC117652428</name>
</gene>
<dbReference type="SFLD" id="SFLDS00019">
    <property type="entry name" value="Glutathione_Transferase_(cytos"/>
    <property type="match status" value="1"/>
</dbReference>
<dbReference type="PANTHER" id="PTHR12289:SF38">
    <property type="entry name" value="METAXIN-2"/>
    <property type="match status" value="1"/>
</dbReference>
<comment type="similarity">
    <text evidence="2">Belongs to the metaxin family.</text>
</comment>
<comment type="subcellular location">
    <subcellularLocation>
        <location evidence="1">Mitochondrion outer membrane</location>
    </subcellularLocation>
</comment>
<dbReference type="OrthoDB" id="198787at2759"/>
<dbReference type="SUPFAM" id="SSF47616">
    <property type="entry name" value="GST C-terminal domain-like"/>
    <property type="match status" value="1"/>
</dbReference>
<organism evidence="11">
    <name type="scientific">Thrips palmi</name>
    <name type="common">Melon thrips</name>
    <dbReference type="NCBI Taxonomy" id="161013"/>
    <lineage>
        <taxon>Eukaryota</taxon>
        <taxon>Metazoa</taxon>
        <taxon>Ecdysozoa</taxon>
        <taxon>Arthropoda</taxon>
        <taxon>Hexapoda</taxon>
        <taxon>Insecta</taxon>
        <taxon>Pterygota</taxon>
        <taxon>Neoptera</taxon>
        <taxon>Paraneoptera</taxon>
        <taxon>Thysanoptera</taxon>
        <taxon>Terebrantia</taxon>
        <taxon>Thripoidea</taxon>
        <taxon>Thripidae</taxon>
        <taxon>Thrips</taxon>
    </lineage>
</organism>
<keyword evidence="7" id="KW-0472">Membrane</keyword>
<dbReference type="GeneID" id="117652428"/>
<evidence type="ECO:0000313" key="11">
    <source>
        <dbReference type="RefSeq" id="XP_034253220.1"/>
    </source>
</evidence>
<evidence type="ECO:0000256" key="7">
    <source>
        <dbReference type="ARBA" id="ARBA00023136"/>
    </source>
</evidence>
<dbReference type="AlphaFoldDB" id="A0A6P9A6S4"/>
<evidence type="ECO:0000256" key="1">
    <source>
        <dbReference type="ARBA" id="ARBA00004294"/>
    </source>
</evidence>
<dbReference type="InterPro" id="IPR033468">
    <property type="entry name" value="Metaxin_GST"/>
</dbReference>
<dbReference type="KEGG" id="tpal:117652428"/>
<dbReference type="CDD" id="cd03211">
    <property type="entry name" value="GST_C_Metaxin2"/>
    <property type="match status" value="1"/>
</dbReference>
<evidence type="ECO:0000256" key="6">
    <source>
        <dbReference type="ARBA" id="ARBA00023128"/>
    </source>
</evidence>
<dbReference type="SFLD" id="SFLDG01180">
    <property type="entry name" value="SUF1"/>
    <property type="match status" value="1"/>
</dbReference>
<dbReference type="InParanoid" id="A0A6P9A6S4"/>
<name>A0A6P9A6S4_THRPL</name>
<evidence type="ECO:0000313" key="10">
    <source>
        <dbReference type="Proteomes" id="UP000515158"/>
    </source>
</evidence>
<dbReference type="InterPro" id="IPR036282">
    <property type="entry name" value="Glutathione-S-Trfase_C_sf"/>
</dbReference>
<dbReference type="Pfam" id="PF10568">
    <property type="entry name" value="Tom37"/>
    <property type="match status" value="1"/>
</dbReference>
<reference evidence="11" key="1">
    <citation type="submission" date="2025-08" db="UniProtKB">
        <authorList>
            <consortium name="RefSeq"/>
        </authorList>
    </citation>
    <scope>IDENTIFICATION</scope>
    <source>
        <tissue evidence="11">Total insect</tissue>
    </source>
</reference>
<evidence type="ECO:0000259" key="9">
    <source>
        <dbReference type="Pfam" id="PF17171"/>
    </source>
</evidence>